<dbReference type="OrthoDB" id="1430424at2759"/>
<accession>A0A7J9NAB6</accession>
<proteinExistence type="predicted"/>
<dbReference type="Proteomes" id="UP000593576">
    <property type="component" value="Unassembled WGS sequence"/>
</dbReference>
<dbReference type="EMBL" id="JABFAF010276712">
    <property type="protein sequence ID" value="MBA0879986.1"/>
    <property type="molecule type" value="Genomic_DNA"/>
</dbReference>
<organism evidence="1 2">
    <name type="scientific">Gossypium schwendimanii</name>
    <name type="common">Cotton</name>
    <dbReference type="NCBI Taxonomy" id="34291"/>
    <lineage>
        <taxon>Eukaryota</taxon>
        <taxon>Viridiplantae</taxon>
        <taxon>Streptophyta</taxon>
        <taxon>Embryophyta</taxon>
        <taxon>Tracheophyta</taxon>
        <taxon>Spermatophyta</taxon>
        <taxon>Magnoliopsida</taxon>
        <taxon>eudicotyledons</taxon>
        <taxon>Gunneridae</taxon>
        <taxon>Pentapetalae</taxon>
        <taxon>rosids</taxon>
        <taxon>malvids</taxon>
        <taxon>Malvales</taxon>
        <taxon>Malvaceae</taxon>
        <taxon>Malvoideae</taxon>
        <taxon>Gossypium</taxon>
    </lineage>
</organism>
<gene>
    <name evidence="1" type="ORF">Goshw_016124</name>
</gene>
<comment type="caution">
    <text evidence="1">The sequence shown here is derived from an EMBL/GenBank/DDBJ whole genome shotgun (WGS) entry which is preliminary data.</text>
</comment>
<protein>
    <submittedName>
        <fullName evidence="1">Uncharacterized protein</fullName>
    </submittedName>
</protein>
<name>A0A7J9NAB6_GOSSC</name>
<sequence length="87" mass="10116">MSITKMNSNMKKRVDVFALSTYELIIFPMALEHINNAVSHLFDRLDKRVTPVPTIFAETFRCLSACQRVELLSAERIRGYAKVRQHF</sequence>
<dbReference type="AlphaFoldDB" id="A0A7J9NAB6"/>
<evidence type="ECO:0000313" key="2">
    <source>
        <dbReference type="Proteomes" id="UP000593576"/>
    </source>
</evidence>
<dbReference type="PANTHER" id="PTHR48200:SF1">
    <property type="entry name" value="AMINOTRANSFERASE-LIKE PLANT MOBILE DOMAIN-CONTAINING PROTEIN"/>
    <property type="match status" value="1"/>
</dbReference>
<reference evidence="1 2" key="1">
    <citation type="journal article" date="2019" name="Genome Biol. Evol.">
        <title>Insights into the evolution of the New World diploid cottons (Gossypium, subgenus Houzingenia) based on genome sequencing.</title>
        <authorList>
            <person name="Grover C.E."/>
            <person name="Arick M.A. 2nd"/>
            <person name="Thrash A."/>
            <person name="Conover J.L."/>
            <person name="Sanders W.S."/>
            <person name="Peterson D.G."/>
            <person name="Frelichowski J.E."/>
            <person name="Scheffler J.A."/>
            <person name="Scheffler B.E."/>
            <person name="Wendel J.F."/>
        </authorList>
    </citation>
    <scope>NUCLEOTIDE SEQUENCE [LARGE SCALE GENOMIC DNA]</scope>
    <source>
        <strain evidence="1">1</strain>
        <tissue evidence="1">Leaf</tissue>
    </source>
</reference>
<keyword evidence="2" id="KW-1185">Reference proteome</keyword>
<dbReference type="PANTHER" id="PTHR48200">
    <property type="entry name" value="PROTEIN, PUTATIVE-RELATED"/>
    <property type="match status" value="1"/>
</dbReference>
<evidence type="ECO:0000313" key="1">
    <source>
        <dbReference type="EMBL" id="MBA0879986.1"/>
    </source>
</evidence>